<dbReference type="Pfam" id="PF02518">
    <property type="entry name" value="HATPase_c"/>
    <property type="match status" value="1"/>
</dbReference>
<evidence type="ECO:0000256" key="4">
    <source>
        <dbReference type="ARBA" id="ARBA00022679"/>
    </source>
</evidence>
<dbReference type="GO" id="GO:0007234">
    <property type="term" value="P:osmosensory signaling via phosphorelay pathway"/>
    <property type="evidence" value="ECO:0007669"/>
    <property type="project" value="TreeGrafter"/>
</dbReference>
<keyword evidence="5" id="KW-0547">Nucleotide-binding</keyword>
<dbReference type="PANTHER" id="PTHR42878">
    <property type="entry name" value="TWO-COMPONENT HISTIDINE KINASE"/>
    <property type="match status" value="1"/>
</dbReference>
<evidence type="ECO:0000313" key="12">
    <source>
        <dbReference type="Proteomes" id="UP000199820"/>
    </source>
</evidence>
<evidence type="ECO:0000256" key="5">
    <source>
        <dbReference type="ARBA" id="ARBA00022741"/>
    </source>
</evidence>
<dbReference type="Pfam" id="PF13589">
    <property type="entry name" value="HATPase_c_3"/>
    <property type="match status" value="1"/>
</dbReference>
<dbReference type="InterPro" id="IPR050351">
    <property type="entry name" value="BphY/WalK/GraS-like"/>
</dbReference>
<evidence type="ECO:0000256" key="8">
    <source>
        <dbReference type="ARBA" id="ARBA00023012"/>
    </source>
</evidence>
<reference evidence="11 12" key="1">
    <citation type="submission" date="2016-10" db="EMBL/GenBank/DDBJ databases">
        <authorList>
            <person name="de Groot N.N."/>
        </authorList>
    </citation>
    <scope>NUCLEOTIDE SEQUENCE [LARGE SCALE GENOMIC DNA]</scope>
    <source>
        <strain evidence="11 12">KH1P1</strain>
    </source>
</reference>
<dbReference type="Proteomes" id="UP000199820">
    <property type="component" value="Unassembled WGS sequence"/>
</dbReference>
<keyword evidence="4" id="KW-0808">Transferase</keyword>
<dbReference type="GO" id="GO:0030295">
    <property type="term" value="F:protein kinase activator activity"/>
    <property type="evidence" value="ECO:0007669"/>
    <property type="project" value="TreeGrafter"/>
</dbReference>
<comment type="subcellular location">
    <subcellularLocation>
        <location evidence="2">Membrane</location>
    </subcellularLocation>
</comment>
<evidence type="ECO:0000256" key="3">
    <source>
        <dbReference type="ARBA" id="ARBA00012438"/>
    </source>
</evidence>
<dbReference type="InterPro" id="IPR036890">
    <property type="entry name" value="HATPase_C_sf"/>
</dbReference>
<protein>
    <recommendedName>
        <fullName evidence="3">histidine kinase</fullName>
        <ecNumber evidence="3">2.7.13.3</ecNumber>
    </recommendedName>
</protein>
<sequence>MEKLKYIVEDSILAELLGVQNFSNKESAILELVKNAFDANALTLKIVIKKDSIEIVDDGCGMNRDDLAQNWMHIGKSSKGYEINGANGKKRVQAGSKGVGRFALARLGANVEVFSHKNACKSIAWITDWNYSTLEEVEDYSLIGTKMLITKLRDKWTEKTANNLAEYLGRTYCDDAMKIELFFGDKEIPINRVFEKPEKGVNFSSKITLTYCAEKKNLHCCVESDEFSEEAQKYCKNNIYSYSNDIDLKKEYSDTSFDEEVTNLDNLLMELGDFTAELYFGIDRVLTGDDERFLYKRKVLSNRYNYGIILYRNSFSISSYEGKKDWLGLGKRSRKSPAAATHPTGSWRVRENQISGVVNIDKKRNFYLQDLANRQGLDENNHYKLFVEIIHTGLAEFERYRQSLIRDINKKNKPEPKAEDSIIAKVVKNPETMKILTKDEEARFVDELEGLQKEQREYKKNIEDTEKRYKYDVRILNVLATSGLKATSIAHEMKNDRNKIDGNYEFIVKALKTYDMWEELCEPDNTKVAHLNVPELLKKNRDTGVKLLQFMDVMLEEVEKGQFIPEEYSIKELLDKVKVNWESDYAWININVEVNNQVRFTIPEDVITVIFDNLILNSIQQNEKRNRLEIEIEVTASADMLFVCYRDNGVGLPDKYKKNPMKILEPHETSRKKGHGLGMWIVNNTLNMSGGEVLDIISNIGFEIDFTIGGNL</sequence>
<evidence type="ECO:0000256" key="2">
    <source>
        <dbReference type="ARBA" id="ARBA00004370"/>
    </source>
</evidence>
<evidence type="ECO:0000313" key="11">
    <source>
        <dbReference type="EMBL" id="SET71835.1"/>
    </source>
</evidence>
<dbReference type="GO" id="GO:0000156">
    <property type="term" value="F:phosphorelay response regulator activity"/>
    <property type="evidence" value="ECO:0007669"/>
    <property type="project" value="TreeGrafter"/>
</dbReference>
<proteinExistence type="predicted"/>
<evidence type="ECO:0000256" key="1">
    <source>
        <dbReference type="ARBA" id="ARBA00000085"/>
    </source>
</evidence>
<organism evidence="11 12">
    <name type="scientific">[Clostridium] aminophilum</name>
    <dbReference type="NCBI Taxonomy" id="1526"/>
    <lineage>
        <taxon>Bacteria</taxon>
        <taxon>Bacillati</taxon>
        <taxon>Bacillota</taxon>
        <taxon>Clostridia</taxon>
        <taxon>Lachnospirales</taxon>
        <taxon>Lachnospiraceae</taxon>
    </lineage>
</organism>
<dbReference type="GO" id="GO:0005524">
    <property type="term" value="F:ATP binding"/>
    <property type="evidence" value="ECO:0007669"/>
    <property type="project" value="UniProtKB-KW"/>
</dbReference>
<dbReference type="RefSeq" id="WP_074649935.1">
    <property type="nucleotide sequence ID" value="NZ_FOIL01000035.1"/>
</dbReference>
<gene>
    <name evidence="11" type="ORF">SAMN04487771_103533</name>
</gene>
<comment type="catalytic activity">
    <reaction evidence="1">
        <text>ATP + protein L-histidine = ADP + protein N-phospho-L-histidine.</text>
        <dbReference type="EC" id="2.7.13.3"/>
    </reaction>
</comment>
<dbReference type="Gene3D" id="3.30.565.10">
    <property type="entry name" value="Histidine kinase-like ATPase, C-terminal domain"/>
    <property type="match status" value="2"/>
</dbReference>
<feature type="domain" description="Histidine kinase" evidence="10">
    <location>
        <begin position="488"/>
        <end position="693"/>
    </location>
</feature>
<keyword evidence="9" id="KW-0175">Coiled coil</keyword>
<dbReference type="InterPro" id="IPR003594">
    <property type="entry name" value="HATPase_dom"/>
</dbReference>
<dbReference type="GO" id="GO:0004673">
    <property type="term" value="F:protein histidine kinase activity"/>
    <property type="evidence" value="ECO:0007669"/>
    <property type="project" value="UniProtKB-EC"/>
</dbReference>
<evidence type="ECO:0000256" key="6">
    <source>
        <dbReference type="ARBA" id="ARBA00022777"/>
    </source>
</evidence>
<dbReference type="PANTHER" id="PTHR42878:SF7">
    <property type="entry name" value="SENSOR HISTIDINE KINASE GLRK"/>
    <property type="match status" value="1"/>
</dbReference>
<dbReference type="PROSITE" id="PS50109">
    <property type="entry name" value="HIS_KIN"/>
    <property type="match status" value="1"/>
</dbReference>
<keyword evidence="8" id="KW-0902">Two-component regulatory system</keyword>
<dbReference type="OrthoDB" id="9816482at2"/>
<dbReference type="AlphaFoldDB" id="A0A1I0GLD6"/>
<evidence type="ECO:0000259" key="10">
    <source>
        <dbReference type="PROSITE" id="PS50109"/>
    </source>
</evidence>
<evidence type="ECO:0000256" key="9">
    <source>
        <dbReference type="SAM" id="Coils"/>
    </source>
</evidence>
<dbReference type="SMART" id="SM00387">
    <property type="entry name" value="HATPase_c"/>
    <property type="match status" value="1"/>
</dbReference>
<dbReference type="EMBL" id="FOIL01000035">
    <property type="protein sequence ID" value="SET71835.1"/>
    <property type="molecule type" value="Genomic_DNA"/>
</dbReference>
<dbReference type="EC" id="2.7.13.3" evidence="3"/>
<accession>A0A1I0GLD6</accession>
<name>A0A1I0GLD6_9FIRM</name>
<keyword evidence="7" id="KW-0067">ATP-binding</keyword>
<dbReference type="InterPro" id="IPR005467">
    <property type="entry name" value="His_kinase_dom"/>
</dbReference>
<evidence type="ECO:0000256" key="7">
    <source>
        <dbReference type="ARBA" id="ARBA00022840"/>
    </source>
</evidence>
<dbReference type="SUPFAM" id="SSF55874">
    <property type="entry name" value="ATPase domain of HSP90 chaperone/DNA topoisomerase II/histidine kinase"/>
    <property type="match status" value="2"/>
</dbReference>
<keyword evidence="6 11" id="KW-0418">Kinase</keyword>
<feature type="coiled-coil region" evidence="9">
    <location>
        <begin position="441"/>
        <end position="468"/>
    </location>
</feature>
<keyword evidence="12" id="KW-1185">Reference proteome</keyword>